<dbReference type="FunFam" id="3.40.50.1240:FF:000001">
    <property type="entry name" value="6-phosphofructo-2-kinase/fructose-2, 6-bisphosphatase 3 isoform 2"/>
    <property type="match status" value="1"/>
</dbReference>
<comment type="similarity">
    <text evidence="1">In the C-terminal section; belongs to the phosphoglycerate mutase family.</text>
</comment>
<feature type="binding site" evidence="5">
    <location>
        <position position="264"/>
    </location>
    <ligand>
        <name>substrate</name>
    </ligand>
</feature>
<feature type="binding site" evidence="5">
    <location>
        <begin position="214"/>
        <end position="221"/>
    </location>
    <ligand>
        <name>substrate</name>
    </ligand>
</feature>
<dbReference type="CDD" id="cd07067">
    <property type="entry name" value="HP_PGM_like"/>
    <property type="match status" value="1"/>
</dbReference>
<dbReference type="InterPro" id="IPR003094">
    <property type="entry name" value="6Pfruct_kin"/>
</dbReference>
<dbReference type="AlphaFoldDB" id="A0A7R8WNA9"/>
<dbReference type="GO" id="GO:0004331">
    <property type="term" value="F:fructose-2,6-bisphosphate 2-phosphatase activity"/>
    <property type="evidence" value="ECO:0007669"/>
    <property type="project" value="TreeGrafter"/>
</dbReference>
<dbReference type="InterPro" id="IPR001345">
    <property type="entry name" value="PG/BPGM_mutase_AS"/>
</dbReference>
<protein>
    <submittedName>
        <fullName evidence="6">Uncharacterized protein</fullName>
    </submittedName>
</protein>
<dbReference type="SMART" id="SM00855">
    <property type="entry name" value="PGAM"/>
    <property type="match status" value="1"/>
</dbReference>
<dbReference type="Pfam" id="PF00300">
    <property type="entry name" value="His_Phos_1"/>
    <property type="match status" value="1"/>
</dbReference>
<organism evidence="6">
    <name type="scientific">Cyprideis torosa</name>
    <dbReference type="NCBI Taxonomy" id="163714"/>
    <lineage>
        <taxon>Eukaryota</taxon>
        <taxon>Metazoa</taxon>
        <taxon>Ecdysozoa</taxon>
        <taxon>Arthropoda</taxon>
        <taxon>Crustacea</taxon>
        <taxon>Oligostraca</taxon>
        <taxon>Ostracoda</taxon>
        <taxon>Podocopa</taxon>
        <taxon>Podocopida</taxon>
        <taxon>Cytherocopina</taxon>
        <taxon>Cytheroidea</taxon>
        <taxon>Cytherideidae</taxon>
        <taxon>Cyprideis</taxon>
    </lineage>
</organism>
<dbReference type="SUPFAM" id="SSF53254">
    <property type="entry name" value="Phosphoglycerate mutase-like"/>
    <property type="match status" value="1"/>
</dbReference>
<evidence type="ECO:0000313" key="6">
    <source>
        <dbReference type="EMBL" id="CAD7234096.1"/>
    </source>
</evidence>
<dbReference type="InterPro" id="IPR013079">
    <property type="entry name" value="6Phosfructo_kin"/>
</dbReference>
<keyword evidence="2" id="KW-0547">Nucleotide-binding</keyword>
<dbReference type="GO" id="GO:0005524">
    <property type="term" value="F:ATP binding"/>
    <property type="evidence" value="ECO:0007669"/>
    <property type="project" value="UniProtKB-KW"/>
</dbReference>
<reference evidence="6" key="1">
    <citation type="submission" date="2020-11" db="EMBL/GenBank/DDBJ databases">
        <authorList>
            <person name="Tran Van P."/>
        </authorList>
    </citation>
    <scope>NUCLEOTIDE SEQUENCE</scope>
</reference>
<keyword evidence="3" id="KW-0067">ATP-binding</keyword>
<evidence type="ECO:0000256" key="2">
    <source>
        <dbReference type="ARBA" id="ARBA00022741"/>
    </source>
</evidence>
<feature type="active site" description="Tele-phosphohistidine intermediate" evidence="4">
    <location>
        <position position="215"/>
    </location>
</feature>
<sequence>MVGLPARGKTYIACKLTRYLNWIGINTRVFNAGDYRRKATSNAFSNHDFFRADNPDAVEMRRKIAMDCLNDVCKWLQDGGEVGVFDATNSTYDRRQQIYNLVVRRYGFKLFFVESYCDDPNIVKDNILDVKLSSPDYVGMNADDAVRDFTLRIKHYEDAYKSLDETLEKHLSFMKIFNTGEKVIVHRHEGHIQSRVVYYLMNIHVTRRTIYLTRHGESVMNMLGRIGGDSDLSPRGEQYAEALADYINAQKIPNLRVWTSWFKRTIQTAEYIDAPQERWRALNEIDAGICEELSYEEIQSRYPEDFAARDKDKFHYRYPRGESYEDLVGRLEPVIMELERQENVLVVCHQAVLRCLLAYFQEKNTSELPYVRVPLHTIFKLTPVPYGCKVEQIPIKIDCVDTHRPKPKVPGALESAPVKGVASNGARSPDLHRDHPVGDNFSSPRWVLGAF</sequence>
<dbReference type="Gene3D" id="3.40.50.1240">
    <property type="entry name" value="Phosphoglycerate mutase-like"/>
    <property type="match status" value="1"/>
</dbReference>
<evidence type="ECO:0000256" key="3">
    <source>
        <dbReference type="ARBA" id="ARBA00022840"/>
    </source>
</evidence>
<dbReference type="GO" id="GO:0006000">
    <property type="term" value="P:fructose metabolic process"/>
    <property type="evidence" value="ECO:0007669"/>
    <property type="project" value="InterPro"/>
</dbReference>
<dbReference type="PIRSF" id="PIRSF000709">
    <property type="entry name" value="6PFK_2-Ptase"/>
    <property type="match status" value="1"/>
</dbReference>
<gene>
    <name evidence="6" type="ORF">CTOB1V02_LOCUS11914</name>
</gene>
<name>A0A7R8WNA9_9CRUS</name>
<dbReference type="SUPFAM" id="SSF52540">
    <property type="entry name" value="P-loop containing nucleoside triphosphate hydrolases"/>
    <property type="match status" value="1"/>
</dbReference>
<dbReference type="PRINTS" id="PR00991">
    <property type="entry name" value="6PFRUCTKNASE"/>
</dbReference>
<dbReference type="EMBL" id="OB667744">
    <property type="protein sequence ID" value="CAD7234096.1"/>
    <property type="molecule type" value="Genomic_DNA"/>
</dbReference>
<dbReference type="FunFam" id="3.40.50.300:FF:000644">
    <property type="entry name" value="GpmB, Fructose-2,6-bisphosphatase"/>
    <property type="match status" value="1"/>
</dbReference>
<evidence type="ECO:0000256" key="4">
    <source>
        <dbReference type="PIRSR" id="PIRSR613078-1"/>
    </source>
</evidence>
<evidence type="ECO:0000256" key="1">
    <source>
        <dbReference type="ARBA" id="ARBA00008408"/>
    </source>
</evidence>
<dbReference type="PANTHER" id="PTHR10606:SF44">
    <property type="entry name" value="6-PHOSPHOFRUCTO 2-KINASE_FRUCTOSE 2,6-BISPHOSPHATASE LONG FORM"/>
    <property type="match status" value="1"/>
</dbReference>
<dbReference type="OrthoDB" id="267323at2759"/>
<dbReference type="Gene3D" id="3.40.50.300">
    <property type="entry name" value="P-loop containing nucleotide triphosphate hydrolases"/>
    <property type="match status" value="1"/>
</dbReference>
<dbReference type="GO" id="GO:0003873">
    <property type="term" value="F:6-phosphofructo-2-kinase activity"/>
    <property type="evidence" value="ECO:0007669"/>
    <property type="project" value="InterPro"/>
</dbReference>
<dbReference type="PROSITE" id="PS00175">
    <property type="entry name" value="PG_MUTASE"/>
    <property type="match status" value="1"/>
</dbReference>
<dbReference type="GO" id="GO:0005829">
    <property type="term" value="C:cytosol"/>
    <property type="evidence" value="ECO:0007669"/>
    <property type="project" value="TreeGrafter"/>
</dbReference>
<dbReference type="GO" id="GO:0006003">
    <property type="term" value="P:fructose 2,6-bisphosphate metabolic process"/>
    <property type="evidence" value="ECO:0007669"/>
    <property type="project" value="InterPro"/>
</dbReference>
<feature type="active site" description="Proton donor/acceptor" evidence="4">
    <location>
        <position position="284"/>
    </location>
</feature>
<dbReference type="InterPro" id="IPR029033">
    <property type="entry name" value="His_PPase_superfam"/>
</dbReference>
<accession>A0A7R8WNA9</accession>
<dbReference type="PANTHER" id="PTHR10606">
    <property type="entry name" value="6-PHOSPHOFRUCTO-2-KINASE/FRUCTOSE-2,6-BISPHOSPHATASE"/>
    <property type="match status" value="1"/>
</dbReference>
<proteinExistence type="inferred from homology"/>
<evidence type="ECO:0000256" key="5">
    <source>
        <dbReference type="PIRSR" id="PIRSR613078-2"/>
    </source>
</evidence>
<dbReference type="Pfam" id="PF01591">
    <property type="entry name" value="6PF2K"/>
    <property type="match status" value="1"/>
</dbReference>
<dbReference type="InterPro" id="IPR013078">
    <property type="entry name" value="His_Pase_superF_clade-1"/>
</dbReference>
<dbReference type="InterPro" id="IPR027417">
    <property type="entry name" value="P-loop_NTPase"/>
</dbReference>